<dbReference type="EMBL" id="JAFEUZ010000027">
    <property type="protein sequence ID" value="KAG5475261.1"/>
    <property type="molecule type" value="Genomic_DNA"/>
</dbReference>
<dbReference type="GeneID" id="92513428"/>
<gene>
    <name evidence="2" type="ORF">LSCM1_03372</name>
</gene>
<sequence>MRDVRKAFSTSFTESSDEAALPMRFVNGGASRRIGRVSDEEYEASSYEETEMSDDSFSDKSEDYVPLAFEFINSNPRRRVGAPAHSEIPCGSLEEADEHESLSLSDAPLEVFIERGRTRRHCGLGAKDSYRVVVTSSLTSNTECAEGSFSTVSASLPVAFERRKRTYIIGKVKPPEYEVSGEEPSVSLSDEEEAPLNAQLIHTLIKRLRNPSDEVSLEAFEFINFSDENFKEELEPLKQIKAFLEEKASNPMVENSRREREVKKVVHSLPPEKAIAAKVKAVKSRQIRPSQSQSGFYSEGKTEMQKTEAIMDLVRRLKDPNTKVSLRAFEGVDWSDRELNTVLAMLLPIRALVEAKEVTMAKPVEGTMAGTSVLDDKIKSAIMSLPSQEAVVAMIDRADTRGMSSSSSNGDAIRHLIGLLKESGHAVTQCQFDKLDWSDRSFIRELGPLRHIRAYMEAMETLQETSGENVMANRAALNDKIKTAIMSLPPEKAIAVKTQMLKMRERTTATAQSPQAVKLAKLSAPAGRMKKLQESAIMPTSNQRPKARTGKLSATSSQVMQVGVMVMLSQQPKYTAKESTTLSTPAKRVRRRRCGGCRDISISIAEDNTPPGEIVEGDQEFLESGKPLPSESSTAPQRLSHVPSRPTRVMKPERRLRNCRQFNNILREGIPMEQHDIIQEDTCVRSKHKNSRRRAPHHPGRSLSITSLPDLETGEVLEEPSLPVAKSSTLLNTRGVAPAHLGLATRAKPRLSHLHPPGDSTQFDQLPKEVTGDVKDGNTALRGKAHAVLHKKKRRARMNNNSRSCSFLEVDLDEVREIQDEGAAELKGFEVLHDTPLPKRSKKLARRQGSGDRSGGRARDYAESEKGKASELGGTEHTNTKPRKKRRVKVHRTRSTNTSVIVELKSGEIFEQPDETLILYTSSCASTPAPEEWNARRVNGRATPAKIHTLSRGMCDVVSTLRKRRHRLHMSKELSVSAIPEDLAGEIIEYAPDSLAAIGPASNSFLNGRPSQALTGPTRRLPVLNGVGQGCLGHVDPPASFPRPFTKSRGRAMTPKVDASFIPELIYNPPLPPSGALRRSAEVGPCGPMVVATAPEGV</sequence>
<proteinExistence type="predicted"/>
<evidence type="ECO:0000313" key="3">
    <source>
        <dbReference type="Proteomes" id="UP000673552"/>
    </source>
</evidence>
<comment type="caution">
    <text evidence="2">The sequence shown here is derived from an EMBL/GenBank/DDBJ whole genome shotgun (WGS) entry which is preliminary data.</text>
</comment>
<keyword evidence="3" id="KW-1185">Reference proteome</keyword>
<organism evidence="2 3">
    <name type="scientific">Leishmania martiniquensis</name>
    <dbReference type="NCBI Taxonomy" id="1580590"/>
    <lineage>
        <taxon>Eukaryota</taxon>
        <taxon>Discoba</taxon>
        <taxon>Euglenozoa</taxon>
        <taxon>Kinetoplastea</taxon>
        <taxon>Metakinetoplastina</taxon>
        <taxon>Trypanosomatida</taxon>
        <taxon>Trypanosomatidae</taxon>
        <taxon>Leishmaniinae</taxon>
        <taxon>Leishmania</taxon>
    </lineage>
</organism>
<feature type="compositionally biased region" description="Basic residues" evidence="1">
    <location>
        <begin position="880"/>
        <end position="894"/>
    </location>
</feature>
<dbReference type="OrthoDB" id="263475at2759"/>
<evidence type="ECO:0000313" key="2">
    <source>
        <dbReference type="EMBL" id="KAG5475261.1"/>
    </source>
</evidence>
<dbReference type="Proteomes" id="UP000673552">
    <property type="component" value="Unassembled WGS sequence"/>
</dbReference>
<dbReference type="AlphaFoldDB" id="A0A836GHQ5"/>
<reference evidence="3" key="2">
    <citation type="journal article" date="2021" name="Sci. Data">
        <title>Chromosome-scale genome sequencing, assembly and annotation of six genomes from subfamily Leishmaniinae.</title>
        <authorList>
            <person name="Almutairi H."/>
            <person name="Urbaniak M.D."/>
            <person name="Bates M.D."/>
            <person name="Jariyapan N."/>
            <person name="Kwakye-Nuako G."/>
            <person name="Thomaz Soccol V."/>
            <person name="Al-Salem W.S."/>
            <person name="Dillon R.J."/>
            <person name="Bates P.A."/>
            <person name="Gatherer D."/>
        </authorList>
    </citation>
    <scope>NUCLEOTIDE SEQUENCE [LARGE SCALE GENOMIC DNA]</scope>
</reference>
<feature type="region of interest" description="Disordered" evidence="1">
    <location>
        <begin position="37"/>
        <end position="58"/>
    </location>
</feature>
<feature type="region of interest" description="Disordered" evidence="1">
    <location>
        <begin position="1"/>
        <end position="20"/>
    </location>
</feature>
<dbReference type="RefSeq" id="XP_067177526.1">
    <property type="nucleotide sequence ID" value="XM_067320916.1"/>
</dbReference>
<feature type="region of interest" description="Disordered" evidence="1">
    <location>
        <begin position="623"/>
        <end position="648"/>
    </location>
</feature>
<feature type="region of interest" description="Disordered" evidence="1">
    <location>
        <begin position="837"/>
        <end position="894"/>
    </location>
</feature>
<reference evidence="3" key="1">
    <citation type="journal article" date="2021" name="Microbiol. Resour. Announc.">
        <title>LGAAP: Leishmaniinae Genome Assembly and Annotation Pipeline.</title>
        <authorList>
            <person name="Almutairi H."/>
            <person name="Urbaniak M.D."/>
            <person name="Bates M.D."/>
            <person name="Jariyapan N."/>
            <person name="Kwakye-Nuako G."/>
            <person name="Thomaz-Soccol V."/>
            <person name="Al-Salem W.S."/>
            <person name="Dillon R.J."/>
            <person name="Bates P.A."/>
            <person name="Gatherer D."/>
        </authorList>
    </citation>
    <scope>NUCLEOTIDE SEQUENCE [LARGE SCALE GENOMIC DNA]</scope>
</reference>
<accession>A0A836GHQ5</accession>
<protein>
    <submittedName>
        <fullName evidence="2">Uncharacterized protein</fullName>
    </submittedName>
</protein>
<feature type="compositionally biased region" description="Basic residues" evidence="1">
    <location>
        <begin position="685"/>
        <end position="700"/>
    </location>
</feature>
<feature type="region of interest" description="Disordered" evidence="1">
    <location>
        <begin position="685"/>
        <end position="710"/>
    </location>
</feature>
<name>A0A836GHQ5_9TRYP</name>
<feature type="compositionally biased region" description="Acidic residues" evidence="1">
    <location>
        <begin position="40"/>
        <end position="56"/>
    </location>
</feature>
<evidence type="ECO:0000256" key="1">
    <source>
        <dbReference type="SAM" id="MobiDB-lite"/>
    </source>
</evidence>
<feature type="compositionally biased region" description="Basic and acidic residues" evidence="1">
    <location>
        <begin position="854"/>
        <end position="869"/>
    </location>
</feature>
<dbReference type="KEGG" id="lmat:92513428"/>